<evidence type="ECO:0000313" key="2">
    <source>
        <dbReference type="EMBL" id="SCF27958.1"/>
    </source>
</evidence>
<feature type="chain" id="PRO_5008709828" description="Outer membrane lipoprotein-sorting protein" evidence="1">
    <location>
        <begin position="23"/>
        <end position="254"/>
    </location>
</feature>
<keyword evidence="1" id="KW-0732">Signal</keyword>
<dbReference type="PROSITE" id="PS51257">
    <property type="entry name" value="PROKAR_LIPOPROTEIN"/>
    <property type="match status" value="1"/>
</dbReference>
<dbReference type="RefSeq" id="WP_088962516.1">
    <property type="nucleotide sequence ID" value="NZ_LT607410.1"/>
</dbReference>
<dbReference type="AlphaFoldDB" id="A0A1C4Z4Q9"/>
<reference evidence="2 3" key="1">
    <citation type="submission" date="2016-06" db="EMBL/GenBank/DDBJ databases">
        <authorList>
            <person name="Kjaerup R.B."/>
            <person name="Dalgaard T.S."/>
            <person name="Juul-Madsen H.R."/>
        </authorList>
    </citation>
    <scope>NUCLEOTIDE SEQUENCE [LARGE SCALE GENOMIC DNA]</scope>
    <source>
        <strain evidence="2 3">DSM 43821</strain>
    </source>
</reference>
<feature type="signal peptide" evidence="1">
    <location>
        <begin position="1"/>
        <end position="22"/>
    </location>
</feature>
<sequence>MTVRASASVLALLLTLTGCGVARDLARGDAATPSGPSAPDELRQAAQALDRGPYSFQFRTPTTIGAGAVDGRDGWLRIRVVGGEIAKARVTFEVLHRDGQHLVRSNPLTEDRWTRLDMTKVSPARRATLERFGDPAHAEDLLAGVGTAERNGERGYRGTLDLTRAREPGASRLIDDAYLRSLTPEQTRAVPFEATVDSQRRLLGLRFTLPAAAGRPEQPSEISYSGHGFKPDLSAPFDGKIGPAPAEVYEFVNS</sequence>
<name>A0A1C4Z4Q9_9ACTN</name>
<dbReference type="EMBL" id="LT607410">
    <property type="protein sequence ID" value="SCF27958.1"/>
    <property type="molecule type" value="Genomic_DNA"/>
</dbReference>
<protein>
    <recommendedName>
        <fullName evidence="4">Outer membrane lipoprotein-sorting protein</fullName>
    </recommendedName>
</protein>
<proteinExistence type="predicted"/>
<gene>
    <name evidence="2" type="ORF">GA0074696_4033</name>
</gene>
<organism evidence="2 3">
    <name type="scientific">Micromonospora purpureochromogenes</name>
    <dbReference type="NCBI Taxonomy" id="47872"/>
    <lineage>
        <taxon>Bacteria</taxon>
        <taxon>Bacillati</taxon>
        <taxon>Actinomycetota</taxon>
        <taxon>Actinomycetes</taxon>
        <taxon>Micromonosporales</taxon>
        <taxon>Micromonosporaceae</taxon>
        <taxon>Micromonospora</taxon>
    </lineage>
</organism>
<evidence type="ECO:0008006" key="4">
    <source>
        <dbReference type="Google" id="ProtNLM"/>
    </source>
</evidence>
<evidence type="ECO:0000313" key="3">
    <source>
        <dbReference type="Proteomes" id="UP000198228"/>
    </source>
</evidence>
<accession>A0A1C4Z4Q9</accession>
<dbReference type="Proteomes" id="UP000198228">
    <property type="component" value="Chromosome I"/>
</dbReference>
<evidence type="ECO:0000256" key="1">
    <source>
        <dbReference type="SAM" id="SignalP"/>
    </source>
</evidence>